<accession>Q5EUI1</accession>
<dbReference type="Gene3D" id="1.10.510.10">
    <property type="entry name" value="Transferase(Phosphotransferase) domain 1"/>
    <property type="match status" value="1"/>
</dbReference>
<proteinExistence type="predicted"/>
<organism evidence="6">
    <name type="scientific">Gemmata sp. Wa1-1</name>
    <dbReference type="NCBI Taxonomy" id="235140"/>
    <lineage>
        <taxon>Bacteria</taxon>
        <taxon>Pseudomonadati</taxon>
        <taxon>Planctomycetota</taxon>
        <taxon>Planctomycetia</taxon>
        <taxon>Gemmatales</taxon>
        <taxon>Gemmataceae</taxon>
        <taxon>Gemmata</taxon>
    </lineage>
</organism>
<dbReference type="Pfam" id="PF00069">
    <property type="entry name" value="Pkinase"/>
    <property type="match status" value="1"/>
</dbReference>
<evidence type="ECO:0000256" key="1">
    <source>
        <dbReference type="ARBA" id="ARBA00022574"/>
    </source>
</evidence>
<dbReference type="InterPro" id="IPR001680">
    <property type="entry name" value="WD40_rpt"/>
</dbReference>
<dbReference type="InterPro" id="IPR020472">
    <property type="entry name" value="WD40_PAC1"/>
</dbReference>
<dbReference type="SUPFAM" id="SSF56112">
    <property type="entry name" value="Protein kinase-like (PK-like)"/>
    <property type="match status" value="1"/>
</dbReference>
<dbReference type="PROSITE" id="PS50082">
    <property type="entry name" value="WD_REPEATS_2"/>
    <property type="match status" value="4"/>
</dbReference>
<dbReference type="CDD" id="cd14014">
    <property type="entry name" value="STKc_PknB_like"/>
    <property type="match status" value="1"/>
</dbReference>
<dbReference type="InterPro" id="IPR036322">
    <property type="entry name" value="WD40_repeat_dom_sf"/>
</dbReference>
<dbReference type="InterPro" id="IPR011009">
    <property type="entry name" value="Kinase-like_dom_sf"/>
</dbReference>
<evidence type="ECO:0000313" key="6">
    <source>
        <dbReference type="EMBL" id="AAX07501.1"/>
    </source>
</evidence>
<sequence length="465" mass="51481">MDSEGHLTRTGILVGTPAYMAPEQADAQRAREVGPACDVYGLGAILYECLTGRPPFRADTLLATVLQVRTEEPVAPRRVQPTVPRDLETICLKCLHKDPRRRYASAEALADDLQRYLDGKPVVARPAGAIERGVKWARRRPTLAALLVTVPVLVALGFSGVFWQWRETVGALRETREEQKKTLRAHEATKAHLYLNQVSLAWNELRSNSGGRAEALLRDTDPALRNWEWHYLQRHAQTDLFTLVGHNNEIQALAWSPDGQLIASGSGHWSSGLESEFKIWDARTGQLLRTITQEIGTVLALAFSPDGTVLASGSHDRVVRLWNPRTGQLVKELPGHSNRVSRVVFSPDGKRLASAALDNTARIWDLETGKTLHVLRGHKDNVFCLEFSPDGKMLVTGDRKHVARVWDPATGKLLRTETGPGDLRATSFSPDGAWLAFGTFQGSIWVWDLTQPNAKPVIHNPVGSI</sequence>
<name>Q5EUI1_9BACT</name>
<dbReference type="InterPro" id="IPR015943">
    <property type="entry name" value="WD40/YVTN_repeat-like_dom_sf"/>
</dbReference>
<evidence type="ECO:0000256" key="3">
    <source>
        <dbReference type="PROSITE-ProRule" id="PRU00221"/>
    </source>
</evidence>
<evidence type="ECO:0000256" key="4">
    <source>
        <dbReference type="SAM" id="Phobius"/>
    </source>
</evidence>
<dbReference type="GO" id="GO:0005524">
    <property type="term" value="F:ATP binding"/>
    <property type="evidence" value="ECO:0007669"/>
    <property type="project" value="InterPro"/>
</dbReference>
<dbReference type="PROSITE" id="PS50294">
    <property type="entry name" value="WD_REPEATS_REGION"/>
    <property type="match status" value="3"/>
</dbReference>
<keyword evidence="4" id="KW-0472">Membrane</keyword>
<dbReference type="PANTHER" id="PTHR44019:SF8">
    <property type="entry name" value="POC1 CENTRIOLAR PROTEIN HOMOLOG"/>
    <property type="match status" value="1"/>
</dbReference>
<feature type="repeat" description="WD" evidence="3">
    <location>
        <begin position="333"/>
        <end position="374"/>
    </location>
</feature>
<dbReference type="PRINTS" id="PR00320">
    <property type="entry name" value="GPROTEINBRPT"/>
</dbReference>
<evidence type="ECO:0000256" key="2">
    <source>
        <dbReference type="ARBA" id="ARBA00022737"/>
    </source>
</evidence>
<keyword evidence="4" id="KW-1133">Transmembrane helix</keyword>
<dbReference type="AlphaFoldDB" id="Q5EUI1"/>
<dbReference type="InterPro" id="IPR050505">
    <property type="entry name" value="WDR55/POC1"/>
</dbReference>
<dbReference type="EMBL" id="AY738474">
    <property type="protein sequence ID" value="AAX07501.1"/>
    <property type="molecule type" value="Genomic_DNA"/>
</dbReference>
<keyword evidence="1 3" id="KW-0853">WD repeat</keyword>
<dbReference type="SUPFAM" id="SSF50978">
    <property type="entry name" value="WD40 repeat-like"/>
    <property type="match status" value="1"/>
</dbReference>
<keyword evidence="4" id="KW-0812">Transmembrane</keyword>
<feature type="repeat" description="WD" evidence="3">
    <location>
        <begin position="291"/>
        <end position="332"/>
    </location>
</feature>
<feature type="repeat" description="WD" evidence="3">
    <location>
        <begin position="375"/>
        <end position="416"/>
    </location>
</feature>
<feature type="repeat" description="WD" evidence="3">
    <location>
        <begin position="243"/>
        <end position="290"/>
    </location>
</feature>
<dbReference type="InterPro" id="IPR019775">
    <property type="entry name" value="WD40_repeat_CS"/>
</dbReference>
<dbReference type="PROSITE" id="PS50011">
    <property type="entry name" value="PROTEIN_KINASE_DOM"/>
    <property type="match status" value="1"/>
</dbReference>
<dbReference type="PANTHER" id="PTHR44019">
    <property type="entry name" value="WD REPEAT-CONTAINING PROTEIN 55"/>
    <property type="match status" value="1"/>
</dbReference>
<dbReference type="InterPro" id="IPR000719">
    <property type="entry name" value="Prot_kinase_dom"/>
</dbReference>
<dbReference type="CDD" id="cd00200">
    <property type="entry name" value="WD40"/>
    <property type="match status" value="1"/>
</dbReference>
<dbReference type="Gene3D" id="2.130.10.10">
    <property type="entry name" value="YVTN repeat-like/Quinoprotein amine dehydrogenase"/>
    <property type="match status" value="2"/>
</dbReference>
<dbReference type="Pfam" id="PF00400">
    <property type="entry name" value="WD40"/>
    <property type="match status" value="5"/>
</dbReference>
<reference evidence="6" key="1">
    <citation type="journal article" date="2005" name="FEMS Microbiol. Lett.">
        <title>Eukaryotic signature proteins of Prosthecobacter dejongeii and Gemmata sp. Wa-1 as revealed by in silico analysis.</title>
        <authorList>
            <person name="Staley J.T."/>
            <person name="Bouzek H."/>
            <person name="Jenkins C."/>
        </authorList>
    </citation>
    <scope>NUCLEOTIDE SEQUENCE</scope>
    <source>
        <strain evidence="6">Wa1-1</strain>
    </source>
</reference>
<feature type="transmembrane region" description="Helical" evidence="4">
    <location>
        <begin position="142"/>
        <end position="165"/>
    </location>
</feature>
<protein>
    <submittedName>
        <fullName evidence="6">WD-repeat protein</fullName>
    </submittedName>
</protein>
<dbReference type="SMART" id="SM00320">
    <property type="entry name" value="WD40"/>
    <property type="match status" value="5"/>
</dbReference>
<feature type="domain" description="Protein kinase" evidence="5">
    <location>
        <begin position="1"/>
        <end position="117"/>
    </location>
</feature>
<dbReference type="GO" id="GO:0004672">
    <property type="term" value="F:protein kinase activity"/>
    <property type="evidence" value="ECO:0007669"/>
    <property type="project" value="InterPro"/>
</dbReference>
<reference evidence="6" key="2">
    <citation type="submission" date="2005-02" db="EMBL/GenBank/DDBJ databases">
        <authorList>
            <person name="Campbell J.W."/>
        </authorList>
    </citation>
    <scope>NUCLEOTIDE SEQUENCE</scope>
    <source>
        <strain evidence="6">Wa1-1</strain>
    </source>
</reference>
<evidence type="ECO:0000259" key="5">
    <source>
        <dbReference type="PROSITE" id="PS50011"/>
    </source>
</evidence>
<dbReference type="PROSITE" id="PS00678">
    <property type="entry name" value="WD_REPEATS_1"/>
    <property type="match status" value="1"/>
</dbReference>
<keyword evidence="2" id="KW-0677">Repeat</keyword>